<feature type="compositionally biased region" description="Low complexity" evidence="1">
    <location>
        <begin position="338"/>
        <end position="350"/>
    </location>
</feature>
<evidence type="ECO:0008006" key="4">
    <source>
        <dbReference type="Google" id="ProtNLM"/>
    </source>
</evidence>
<dbReference type="GO" id="GO:0030336">
    <property type="term" value="P:negative regulation of cell migration"/>
    <property type="evidence" value="ECO:0007669"/>
    <property type="project" value="TreeGrafter"/>
</dbReference>
<organism evidence="2 3">
    <name type="scientific">Gryllus longicercus</name>
    <dbReference type="NCBI Taxonomy" id="2509291"/>
    <lineage>
        <taxon>Eukaryota</taxon>
        <taxon>Metazoa</taxon>
        <taxon>Ecdysozoa</taxon>
        <taxon>Arthropoda</taxon>
        <taxon>Hexapoda</taxon>
        <taxon>Insecta</taxon>
        <taxon>Pterygota</taxon>
        <taxon>Neoptera</taxon>
        <taxon>Polyneoptera</taxon>
        <taxon>Orthoptera</taxon>
        <taxon>Ensifera</taxon>
        <taxon>Gryllidea</taxon>
        <taxon>Grylloidea</taxon>
        <taxon>Gryllidae</taxon>
        <taxon>Gryllinae</taxon>
        <taxon>Gryllus</taxon>
    </lineage>
</organism>
<gene>
    <name evidence="2" type="ORF">R5R35_014128</name>
</gene>
<accession>A0AAN9V912</accession>
<protein>
    <recommendedName>
        <fullName evidence="4">Protein FAM60A</fullName>
    </recommendedName>
</protein>
<keyword evidence="3" id="KW-1185">Reference proteome</keyword>
<proteinExistence type="predicted"/>
<name>A0AAN9V912_9ORTH</name>
<feature type="compositionally biased region" description="Low complexity" evidence="1">
    <location>
        <begin position="271"/>
        <end position="280"/>
    </location>
</feature>
<dbReference type="Pfam" id="PF15396">
    <property type="entry name" value="FAM60A"/>
    <property type="match status" value="1"/>
</dbReference>
<feature type="compositionally biased region" description="Low complexity" evidence="1">
    <location>
        <begin position="246"/>
        <end position="261"/>
    </location>
</feature>
<dbReference type="InterPro" id="IPR026065">
    <property type="entry name" value="FAM60A"/>
</dbReference>
<dbReference type="AlphaFoldDB" id="A0AAN9V912"/>
<feature type="region of interest" description="Disordered" evidence="1">
    <location>
        <begin position="238"/>
        <end position="374"/>
    </location>
</feature>
<evidence type="ECO:0000256" key="1">
    <source>
        <dbReference type="SAM" id="MobiDB-lite"/>
    </source>
</evidence>
<dbReference type="PANTHER" id="PTHR13422">
    <property type="entry name" value="SIN3-HDAC COMPLEX-ASSOCIATED FACTOR"/>
    <property type="match status" value="1"/>
</dbReference>
<feature type="region of interest" description="Disordered" evidence="1">
    <location>
        <begin position="122"/>
        <end position="163"/>
    </location>
</feature>
<feature type="compositionally biased region" description="Acidic residues" evidence="1">
    <location>
        <begin position="136"/>
        <end position="146"/>
    </location>
</feature>
<feature type="compositionally biased region" description="Low complexity" evidence="1">
    <location>
        <begin position="290"/>
        <end position="331"/>
    </location>
</feature>
<evidence type="ECO:0000313" key="3">
    <source>
        <dbReference type="Proteomes" id="UP001378592"/>
    </source>
</evidence>
<evidence type="ECO:0000313" key="2">
    <source>
        <dbReference type="EMBL" id="KAK7793843.1"/>
    </source>
</evidence>
<dbReference type="PANTHER" id="PTHR13422:SF12">
    <property type="entry name" value="SIN3-HDAC COMPLEX-ASSOCIATED FACTOR"/>
    <property type="match status" value="1"/>
</dbReference>
<comment type="caution">
    <text evidence="2">The sequence shown here is derived from an EMBL/GenBank/DDBJ whole genome shotgun (WGS) entry which is preliminary data.</text>
</comment>
<reference evidence="2 3" key="1">
    <citation type="submission" date="2024-03" db="EMBL/GenBank/DDBJ databases">
        <title>The genome assembly and annotation of the cricket Gryllus longicercus Weissman &amp; Gray.</title>
        <authorList>
            <person name="Szrajer S."/>
            <person name="Gray D."/>
            <person name="Ylla G."/>
        </authorList>
    </citation>
    <scope>NUCLEOTIDE SEQUENCE [LARGE SCALE GENOMIC DNA]</scope>
    <source>
        <strain evidence="2">DAG 2021-001</strain>
        <tissue evidence="2">Whole body minus gut</tissue>
    </source>
</reference>
<sequence>MFSFHKPKVYRSSTGCCICRAKSSSSRFTDSKKYEDDFMDCFQLHERRSGEICNACVLLVKRWKKLPPGSERNWHHVVDARAGPGTKSLTKFKSKNKKKLKLKPTDPIQKVEKLIKKKHIYLKNDRNGREQSPGENSDDMAGDDFMSDMGGHSIPSSPNPSEYIAPRTAAVKQRVKARSPHRHEKGTKRRMSLSPAVSSFLDMSYWKREKVCCGTIFKGPYGVVIVDPRFLKPCQGCRSPHVQQCNAPAAPRTPTTGANAGMHHPASGPEAGAAASASNGGNKGSGSGNSSGNNSSSTSINSNSSNNSSSSNGGSSSSSNGNSTSTSNGSNKLAKTFSDSSSDSGYDESSNQGLGEGGHNVRRSGGAVGLTAHSREDAATANSLAEFAMHAAKRCPQEVNTQAN</sequence>
<dbReference type="Proteomes" id="UP001378592">
    <property type="component" value="Unassembled WGS sequence"/>
</dbReference>
<dbReference type="EMBL" id="JAZDUA010000358">
    <property type="protein sequence ID" value="KAK7793843.1"/>
    <property type="molecule type" value="Genomic_DNA"/>
</dbReference>
<dbReference type="GO" id="GO:0070822">
    <property type="term" value="C:Sin3-type complex"/>
    <property type="evidence" value="ECO:0007669"/>
    <property type="project" value="TreeGrafter"/>
</dbReference>